<dbReference type="GO" id="GO:0005737">
    <property type="term" value="C:cytoplasm"/>
    <property type="evidence" value="ECO:0007669"/>
    <property type="project" value="TreeGrafter"/>
</dbReference>
<feature type="compositionally biased region" description="Low complexity" evidence="5">
    <location>
        <begin position="1"/>
        <end position="16"/>
    </location>
</feature>
<dbReference type="CDD" id="cd14498">
    <property type="entry name" value="DSP"/>
    <property type="match status" value="1"/>
</dbReference>
<reference evidence="9 10" key="1">
    <citation type="submission" date="2022-11" db="EMBL/GenBank/DDBJ databases">
        <title>Mucor velutinosus strain NIH1002 WGS.</title>
        <authorList>
            <person name="Subramanian P."/>
            <person name="Mullikin J.C."/>
            <person name="Segre J.A."/>
            <person name="Zelazny A.M."/>
        </authorList>
    </citation>
    <scope>NUCLEOTIDE SEQUENCE [LARGE SCALE GENOMIC DNA]</scope>
    <source>
        <strain evidence="9 10">NIH1002</strain>
    </source>
</reference>
<dbReference type="SUPFAM" id="SSF52821">
    <property type="entry name" value="Rhodanese/Cell cycle control phosphatase"/>
    <property type="match status" value="1"/>
</dbReference>
<evidence type="ECO:0000256" key="3">
    <source>
        <dbReference type="ARBA" id="ARBA00022801"/>
    </source>
</evidence>
<dbReference type="SMART" id="SM00195">
    <property type="entry name" value="DSPc"/>
    <property type="match status" value="1"/>
</dbReference>
<evidence type="ECO:0000256" key="2">
    <source>
        <dbReference type="ARBA" id="ARBA00013064"/>
    </source>
</evidence>
<dbReference type="Proteomes" id="UP001304243">
    <property type="component" value="Unassembled WGS sequence"/>
</dbReference>
<feature type="compositionally biased region" description="Polar residues" evidence="5">
    <location>
        <begin position="76"/>
        <end position="86"/>
    </location>
</feature>
<feature type="compositionally biased region" description="Low complexity" evidence="5">
    <location>
        <begin position="39"/>
        <end position="57"/>
    </location>
</feature>
<dbReference type="AlphaFoldDB" id="A0AAN7D409"/>
<dbReference type="RefSeq" id="XP_064675885.1">
    <property type="nucleotide sequence ID" value="XM_064826828.1"/>
</dbReference>
<organism evidence="9 10">
    <name type="scientific">Mucor velutinosus</name>
    <dbReference type="NCBI Taxonomy" id="708070"/>
    <lineage>
        <taxon>Eukaryota</taxon>
        <taxon>Fungi</taxon>
        <taxon>Fungi incertae sedis</taxon>
        <taxon>Mucoromycota</taxon>
        <taxon>Mucoromycotina</taxon>
        <taxon>Mucoromycetes</taxon>
        <taxon>Mucorales</taxon>
        <taxon>Mucorineae</taxon>
        <taxon>Mucoraceae</taxon>
        <taxon>Mucor</taxon>
    </lineage>
</organism>
<dbReference type="InterPro" id="IPR029021">
    <property type="entry name" value="Prot-tyrosine_phosphatase-like"/>
</dbReference>
<evidence type="ECO:0000313" key="9">
    <source>
        <dbReference type="EMBL" id="KAK4509219.1"/>
    </source>
</evidence>
<comment type="caution">
    <text evidence="9">The sequence shown here is derived from an EMBL/GenBank/DDBJ whole genome shotgun (WGS) entry which is preliminary data.</text>
</comment>
<evidence type="ECO:0000256" key="5">
    <source>
        <dbReference type="SAM" id="MobiDB-lite"/>
    </source>
</evidence>
<dbReference type="PANTHER" id="PTHR10159:SF530">
    <property type="entry name" value="DUAL SPECIFICITY PROTEIN PHOSPHATASE DDB_G0271350-RELATED"/>
    <property type="match status" value="1"/>
</dbReference>
<dbReference type="InterPro" id="IPR020422">
    <property type="entry name" value="TYR_PHOSPHATASE_DUAL_dom"/>
</dbReference>
<feature type="region of interest" description="Disordered" evidence="5">
    <location>
        <begin position="108"/>
        <end position="152"/>
    </location>
</feature>
<dbReference type="Gene3D" id="3.90.190.10">
    <property type="entry name" value="Protein tyrosine phosphatase superfamily"/>
    <property type="match status" value="1"/>
</dbReference>
<feature type="region of interest" description="Disordered" evidence="5">
    <location>
        <begin position="653"/>
        <end position="721"/>
    </location>
</feature>
<feature type="domain" description="Rhodanese" evidence="8">
    <location>
        <begin position="210"/>
        <end position="338"/>
    </location>
</feature>
<keyword evidence="10" id="KW-1185">Reference proteome</keyword>
<dbReference type="InterPro" id="IPR036873">
    <property type="entry name" value="Rhodanese-like_dom_sf"/>
</dbReference>
<dbReference type="PROSITE" id="PS50056">
    <property type="entry name" value="TYR_PHOSPHATASE_2"/>
    <property type="match status" value="1"/>
</dbReference>
<dbReference type="PANTHER" id="PTHR10159">
    <property type="entry name" value="DUAL SPECIFICITY PROTEIN PHOSPHATASE"/>
    <property type="match status" value="1"/>
</dbReference>
<comment type="similarity">
    <text evidence="1">Belongs to the protein-tyrosine phosphatase family. Non-receptor class dual specificity subfamily.</text>
</comment>
<dbReference type="PROSITE" id="PS50054">
    <property type="entry name" value="TYR_PHOSPHATASE_DUAL"/>
    <property type="match status" value="1"/>
</dbReference>
<dbReference type="Pfam" id="PF00581">
    <property type="entry name" value="Rhodanese"/>
    <property type="match status" value="1"/>
</dbReference>
<dbReference type="Gene3D" id="3.40.250.10">
    <property type="entry name" value="Rhodanese-like domain"/>
    <property type="match status" value="1"/>
</dbReference>
<evidence type="ECO:0000259" key="8">
    <source>
        <dbReference type="PROSITE" id="PS50206"/>
    </source>
</evidence>
<dbReference type="SUPFAM" id="SSF52799">
    <property type="entry name" value="(Phosphotyrosine protein) phosphatases II"/>
    <property type="match status" value="1"/>
</dbReference>
<dbReference type="EMBL" id="JASEJX010000039">
    <property type="protein sequence ID" value="KAK4509219.1"/>
    <property type="molecule type" value="Genomic_DNA"/>
</dbReference>
<keyword evidence="4" id="KW-0904">Protein phosphatase</keyword>
<dbReference type="PROSITE" id="PS50206">
    <property type="entry name" value="RHODANESE_3"/>
    <property type="match status" value="1"/>
</dbReference>
<dbReference type="PROSITE" id="PS00383">
    <property type="entry name" value="TYR_PHOSPHATASE_1"/>
    <property type="match status" value="1"/>
</dbReference>
<feature type="compositionally biased region" description="Low complexity" evidence="5">
    <location>
        <begin position="704"/>
        <end position="713"/>
    </location>
</feature>
<sequence length="721" mass="80035">MNPSSHSTKKPTSSSNINTEHENSNGIMDRLSAAFRSQTSLADTGSTSSSSSSSNTSKPPSLRKRSSGSFSHLYRPTSSTQDSIETASRRRDSNGINYSNFISAMTDYQQNKGDQDPPLFTISNSSSALLAPSSPNNTAATATTTPTLNNNNRGRIAKRLSATFNNNNINTPIHHNPHGNSTNASKVSKAMKDTKPIEPAELGHLLQQQDTIHPLLIDMRPLEAFEKSHICDSININVPTLLVKRYRRGVVSNFNLESFITTPEGTDLYRAWLKRYQLDDIQFLPQHAQCILYDDQMINDASAAWILMGVLVQNTNCTVKWLHHGYEGFSHWDFTHTYQQGTLHHRSAVSNSPPVPLPSTSKSQLFTSKLKMPVPMVSRSATTLSHKNSMHHNVPNSNVQRRASLFSLDTTSMRKGNHSSGIASTSAFRQCNSGNHHTMSSITEPTTANNLFSPEEDAFHTPLEQLPTSDDQQPMMTALGDLTPKTENEYDFVISEIIPNFLYLGPEIVTTDQVSGLRQRSIKRVLNMAEECDDDVPGLKENFAYQKIAARDTVEMQNVQGTLKKAVQVIDDSKKHHEPIYVHCKAGKSRSAAAILAYLVISENWTLKKAYRHIVKARPNISPNIGFVAELMKMEEVVHGQVSNFAGTDWHLADLTNPPSPDTQKEMGRLEKAWKRGRASSNARSRSTSSVSNSRVPFPTSTSQVQQQQQQQQPPSHGEFK</sequence>
<dbReference type="InterPro" id="IPR000340">
    <property type="entry name" value="Dual-sp_phosphatase_cat-dom"/>
</dbReference>
<dbReference type="InterPro" id="IPR016130">
    <property type="entry name" value="Tyr_Pase_AS"/>
</dbReference>
<dbReference type="GeneID" id="89951255"/>
<feature type="region of interest" description="Disordered" evidence="5">
    <location>
        <begin position="1"/>
        <end position="95"/>
    </location>
</feature>
<dbReference type="Pfam" id="PF00782">
    <property type="entry name" value="DSPc"/>
    <property type="match status" value="1"/>
</dbReference>
<accession>A0AAN7D409</accession>
<dbReference type="GO" id="GO:0043409">
    <property type="term" value="P:negative regulation of MAPK cascade"/>
    <property type="evidence" value="ECO:0007669"/>
    <property type="project" value="TreeGrafter"/>
</dbReference>
<feature type="compositionally biased region" description="Low complexity" evidence="5">
    <location>
        <begin position="679"/>
        <end position="696"/>
    </location>
</feature>
<feature type="domain" description="Tyrosine specific protein phosphatases" evidence="7">
    <location>
        <begin position="561"/>
        <end position="621"/>
    </location>
</feature>
<dbReference type="EC" id="3.1.3.48" evidence="2"/>
<proteinExistence type="inferred from homology"/>
<dbReference type="InterPro" id="IPR000387">
    <property type="entry name" value="Tyr_Pase_dom"/>
</dbReference>
<dbReference type="InterPro" id="IPR001763">
    <property type="entry name" value="Rhodanese-like_dom"/>
</dbReference>
<evidence type="ECO:0000259" key="7">
    <source>
        <dbReference type="PROSITE" id="PS50056"/>
    </source>
</evidence>
<keyword evidence="3" id="KW-0378">Hydrolase</keyword>
<dbReference type="GO" id="GO:0004725">
    <property type="term" value="F:protein tyrosine phosphatase activity"/>
    <property type="evidence" value="ECO:0007669"/>
    <property type="project" value="UniProtKB-EC"/>
</dbReference>
<name>A0AAN7D409_9FUNG</name>
<evidence type="ECO:0000256" key="1">
    <source>
        <dbReference type="ARBA" id="ARBA00008601"/>
    </source>
</evidence>
<feature type="domain" description="Tyrosine-protein phosphatase" evidence="6">
    <location>
        <begin position="493"/>
        <end position="640"/>
    </location>
</feature>
<feature type="compositionally biased region" description="Low complexity" evidence="5">
    <location>
        <begin position="123"/>
        <end position="152"/>
    </location>
</feature>
<evidence type="ECO:0000256" key="4">
    <source>
        <dbReference type="ARBA" id="ARBA00022912"/>
    </source>
</evidence>
<evidence type="ECO:0000313" key="10">
    <source>
        <dbReference type="Proteomes" id="UP001304243"/>
    </source>
</evidence>
<protein>
    <recommendedName>
        <fullName evidence="2">protein-tyrosine-phosphatase</fullName>
        <ecNumber evidence="2">3.1.3.48</ecNumber>
    </recommendedName>
</protein>
<evidence type="ECO:0000259" key="6">
    <source>
        <dbReference type="PROSITE" id="PS50054"/>
    </source>
</evidence>
<feature type="compositionally biased region" description="Basic and acidic residues" evidence="5">
    <location>
        <begin position="663"/>
        <end position="674"/>
    </location>
</feature>
<gene>
    <name evidence="9" type="ORF">ATC70_007569</name>
</gene>